<evidence type="ECO:0000256" key="6">
    <source>
        <dbReference type="ARBA" id="ARBA00055254"/>
    </source>
</evidence>
<evidence type="ECO:0000256" key="4">
    <source>
        <dbReference type="ARBA" id="ARBA00022990"/>
    </source>
</evidence>
<dbReference type="GO" id="GO:0008270">
    <property type="term" value="F:zinc ion binding"/>
    <property type="evidence" value="ECO:0007669"/>
    <property type="project" value="TreeGrafter"/>
</dbReference>
<evidence type="ECO:0000259" key="9">
    <source>
        <dbReference type="PROSITE" id="PS50023"/>
    </source>
</evidence>
<dbReference type="FunFam" id="2.10.110.10:FF:000054">
    <property type="entry name" value="Cysteine-rich protein 1"/>
    <property type="match status" value="1"/>
</dbReference>
<dbReference type="PANTHER" id="PTHR46074:SF3">
    <property type="entry name" value="CYSTEINE-RICH PROTEIN 1"/>
    <property type="match status" value="1"/>
</dbReference>
<keyword evidence="2 8" id="KW-0479">Metal-binding</keyword>
<feature type="non-terminal residue" evidence="10">
    <location>
        <position position="55"/>
    </location>
</feature>
<dbReference type="Pfam" id="PF00412">
    <property type="entry name" value="LIM"/>
    <property type="match status" value="1"/>
</dbReference>
<evidence type="ECO:0000313" key="10">
    <source>
        <dbReference type="EMBL" id="KFV50270.1"/>
    </source>
</evidence>
<organism evidence="10 11">
    <name type="scientific">Gavia stellata</name>
    <name type="common">Red-throated diver</name>
    <name type="synonym">Colymbus stellatus</name>
    <dbReference type="NCBI Taxonomy" id="37040"/>
    <lineage>
        <taxon>Eukaryota</taxon>
        <taxon>Metazoa</taxon>
        <taxon>Chordata</taxon>
        <taxon>Craniata</taxon>
        <taxon>Vertebrata</taxon>
        <taxon>Euteleostomi</taxon>
        <taxon>Archelosauria</taxon>
        <taxon>Archosauria</taxon>
        <taxon>Dinosauria</taxon>
        <taxon>Saurischia</taxon>
        <taxon>Theropoda</taxon>
        <taxon>Coelurosauria</taxon>
        <taxon>Aves</taxon>
        <taxon>Neognathae</taxon>
        <taxon>Neoaves</taxon>
        <taxon>Aequornithes</taxon>
        <taxon>Gaviiformes</taxon>
        <taxon>Gaviidae</taxon>
        <taxon>Gavia</taxon>
    </lineage>
</organism>
<dbReference type="Gene3D" id="2.10.110.10">
    <property type="entry name" value="Cysteine Rich Protein"/>
    <property type="match status" value="1"/>
</dbReference>
<name>A0A093F1E2_GAVST</name>
<dbReference type="Proteomes" id="UP000054313">
    <property type="component" value="Unassembled WGS sequence"/>
</dbReference>
<keyword evidence="1" id="KW-0488">Methylation</keyword>
<evidence type="ECO:0000256" key="5">
    <source>
        <dbReference type="ARBA" id="ARBA00023038"/>
    </source>
</evidence>
<keyword evidence="11" id="KW-1185">Reference proteome</keyword>
<protein>
    <recommendedName>
        <fullName evidence="7">Cysteine-rich protein 1</fullName>
    </recommendedName>
</protein>
<proteinExistence type="predicted"/>
<evidence type="ECO:0000256" key="8">
    <source>
        <dbReference type="PROSITE-ProRule" id="PRU00125"/>
    </source>
</evidence>
<sequence>AEKVTSLGKDWHRPCLRCEKCNKTLTSGGHAEHRHAGGKPYCNHPCYAALFGPKG</sequence>
<evidence type="ECO:0000256" key="7">
    <source>
        <dbReference type="ARBA" id="ARBA00072537"/>
    </source>
</evidence>
<evidence type="ECO:0000256" key="3">
    <source>
        <dbReference type="ARBA" id="ARBA00022833"/>
    </source>
</evidence>
<gene>
    <name evidence="10" type="ORF">N328_12969</name>
</gene>
<keyword evidence="4" id="KW-0007">Acetylation</keyword>
<accession>A0A093F1E2</accession>
<dbReference type="EMBL" id="KK619168">
    <property type="protein sequence ID" value="KFV50270.1"/>
    <property type="molecule type" value="Genomic_DNA"/>
</dbReference>
<dbReference type="GO" id="GO:0010468">
    <property type="term" value="P:regulation of gene expression"/>
    <property type="evidence" value="ECO:0007669"/>
    <property type="project" value="TreeGrafter"/>
</dbReference>
<evidence type="ECO:0000256" key="2">
    <source>
        <dbReference type="ARBA" id="ARBA00022723"/>
    </source>
</evidence>
<feature type="non-terminal residue" evidence="10">
    <location>
        <position position="1"/>
    </location>
</feature>
<feature type="domain" description="LIM zinc-binding" evidence="9">
    <location>
        <begin position="1"/>
        <end position="53"/>
    </location>
</feature>
<dbReference type="SUPFAM" id="SSF57716">
    <property type="entry name" value="Glucocorticoid receptor-like (DNA-binding domain)"/>
    <property type="match status" value="1"/>
</dbReference>
<comment type="function">
    <text evidence="6">Seems to have a role in zinc absorption and may function as an intracellular zinc transport protein.</text>
</comment>
<evidence type="ECO:0000256" key="1">
    <source>
        <dbReference type="ARBA" id="ARBA00022481"/>
    </source>
</evidence>
<dbReference type="InterPro" id="IPR001781">
    <property type="entry name" value="Znf_LIM"/>
</dbReference>
<keyword evidence="3 8" id="KW-0862">Zinc</keyword>
<reference evidence="10 11" key="1">
    <citation type="submission" date="2014-04" db="EMBL/GenBank/DDBJ databases">
        <title>Genome evolution of avian class.</title>
        <authorList>
            <person name="Zhang G."/>
            <person name="Li C."/>
        </authorList>
    </citation>
    <scope>NUCLEOTIDE SEQUENCE [LARGE SCALE GENOMIC DNA]</scope>
    <source>
        <strain evidence="10">BGI_N328</strain>
    </source>
</reference>
<dbReference type="PROSITE" id="PS50023">
    <property type="entry name" value="LIM_DOMAIN_2"/>
    <property type="match status" value="1"/>
</dbReference>
<evidence type="ECO:0000313" key="11">
    <source>
        <dbReference type="Proteomes" id="UP000054313"/>
    </source>
</evidence>
<keyword evidence="5 8" id="KW-0440">LIM domain</keyword>
<dbReference type="PANTHER" id="PTHR46074">
    <property type="entry name" value="CYSTEINE-RICH PROTEIN CRIP FAMILY MEMBER"/>
    <property type="match status" value="1"/>
</dbReference>
<dbReference type="AlphaFoldDB" id="A0A093F1E2"/>
<dbReference type="GO" id="GO:0008630">
    <property type="term" value="P:intrinsic apoptotic signaling pathway in response to DNA damage"/>
    <property type="evidence" value="ECO:0007669"/>
    <property type="project" value="TreeGrafter"/>
</dbReference>